<dbReference type="InterPro" id="IPR036890">
    <property type="entry name" value="HATPase_C_sf"/>
</dbReference>
<dbReference type="NCBIfam" id="TIGR00229">
    <property type="entry name" value="sensory_box"/>
    <property type="match status" value="1"/>
</dbReference>
<keyword evidence="3" id="KW-0597">Phosphoprotein</keyword>
<dbReference type="Pfam" id="PF08447">
    <property type="entry name" value="PAS_3"/>
    <property type="match status" value="1"/>
</dbReference>
<evidence type="ECO:0000259" key="6">
    <source>
        <dbReference type="PROSITE" id="PS50109"/>
    </source>
</evidence>
<protein>
    <recommendedName>
        <fullName evidence="2">histidine kinase</fullName>
        <ecNumber evidence="2">2.7.13.3</ecNumber>
    </recommendedName>
</protein>
<evidence type="ECO:0000256" key="2">
    <source>
        <dbReference type="ARBA" id="ARBA00012438"/>
    </source>
</evidence>
<dbReference type="Gene3D" id="1.10.287.130">
    <property type="match status" value="1"/>
</dbReference>
<dbReference type="RefSeq" id="WP_093407510.1">
    <property type="nucleotide sequence ID" value="NZ_FOVL01000006.1"/>
</dbReference>
<proteinExistence type="predicted"/>
<dbReference type="InterPro" id="IPR003661">
    <property type="entry name" value="HisK_dim/P_dom"/>
</dbReference>
<dbReference type="AlphaFoldDB" id="A0A1I4ZJC8"/>
<keyword evidence="5" id="KW-0418">Kinase</keyword>
<dbReference type="InterPro" id="IPR000014">
    <property type="entry name" value="PAS"/>
</dbReference>
<dbReference type="PROSITE" id="PS50113">
    <property type="entry name" value="PAC"/>
    <property type="match status" value="1"/>
</dbReference>
<evidence type="ECO:0000256" key="4">
    <source>
        <dbReference type="ARBA" id="ARBA00022679"/>
    </source>
</evidence>
<dbReference type="SUPFAM" id="SSF47384">
    <property type="entry name" value="Homodimeric domain of signal transducing histidine kinase"/>
    <property type="match status" value="1"/>
</dbReference>
<comment type="catalytic activity">
    <reaction evidence="1">
        <text>ATP + protein L-histidine = ADP + protein N-phospho-L-histidine.</text>
        <dbReference type="EC" id="2.7.13.3"/>
    </reaction>
</comment>
<organism evidence="9 10">
    <name type="scientific">Salegentibacter flavus</name>
    <dbReference type="NCBI Taxonomy" id="287099"/>
    <lineage>
        <taxon>Bacteria</taxon>
        <taxon>Pseudomonadati</taxon>
        <taxon>Bacteroidota</taxon>
        <taxon>Flavobacteriia</taxon>
        <taxon>Flavobacteriales</taxon>
        <taxon>Flavobacteriaceae</taxon>
        <taxon>Salegentibacter</taxon>
    </lineage>
</organism>
<feature type="domain" description="PAC" evidence="8">
    <location>
        <begin position="215"/>
        <end position="267"/>
    </location>
</feature>
<dbReference type="Gene3D" id="3.30.450.20">
    <property type="entry name" value="PAS domain"/>
    <property type="match status" value="2"/>
</dbReference>
<dbReference type="Pfam" id="PF13426">
    <property type="entry name" value="PAS_9"/>
    <property type="match status" value="1"/>
</dbReference>
<dbReference type="PANTHER" id="PTHR43304">
    <property type="entry name" value="PHYTOCHROME-LIKE PROTEIN CPH1"/>
    <property type="match status" value="1"/>
</dbReference>
<dbReference type="PANTHER" id="PTHR43304:SF1">
    <property type="entry name" value="PAC DOMAIN-CONTAINING PROTEIN"/>
    <property type="match status" value="1"/>
</dbReference>
<dbReference type="SUPFAM" id="SSF55785">
    <property type="entry name" value="PYP-like sensor domain (PAS domain)"/>
    <property type="match status" value="2"/>
</dbReference>
<dbReference type="PRINTS" id="PR00344">
    <property type="entry name" value="BCTRLSENSOR"/>
</dbReference>
<dbReference type="OrthoDB" id="9781208at2"/>
<dbReference type="FunFam" id="3.30.565.10:FF:000006">
    <property type="entry name" value="Sensor histidine kinase WalK"/>
    <property type="match status" value="1"/>
</dbReference>
<dbReference type="InterPro" id="IPR005467">
    <property type="entry name" value="His_kinase_dom"/>
</dbReference>
<gene>
    <name evidence="9" type="ORF">SAMN05660413_01363</name>
</gene>
<dbReference type="CDD" id="cd00082">
    <property type="entry name" value="HisKA"/>
    <property type="match status" value="1"/>
</dbReference>
<sequence length="503" mass="58151">MTPKNLNPSPILQKICEKSFYENPDGIIVTDSLGIIRYQNDAIRTLFGYEPKDLIGNKIEILVPTALRERHQQYVSGYRKAPHARKMSNNMALKAVRKDGTDFFASISLQSFKEEGQTYFVAIIRDTSEYINKNQQLEKVLEQLTRIMKVSRIGTWELDHLSNKLKWTDEVYKLFDVDKENFSMSPESFLDLVYEQDKEMVNQTFLNSLKNRIPYNIVHRVLLADGEVRFLRERCETVFSEDGSPLRSLGSVQDVTEVQKQKILLKTSLKNLQAKNDELEDYTYIAAHDLQEPLNTILGVSNLLKEEMKLEKIENADIPSYLHFIEESSLRLKGLINGIMETARLGKNIYFQDMNLNLIVEETLQGLGDQITRSNGRVVFRELPMIRGSKIEIKMLLQNLISNALKFRKSEIDPVIKIGFNDQGHEWLFWIEDNGIGINPVYKDKLFKMFRRLHSEDEYEGTGLGLAKCKKIIELHNGEIWFESKTGEGTIFYFTISKSCCND</sequence>
<evidence type="ECO:0000313" key="9">
    <source>
        <dbReference type="EMBL" id="SFN50050.1"/>
    </source>
</evidence>
<dbReference type="GO" id="GO:0000155">
    <property type="term" value="F:phosphorelay sensor kinase activity"/>
    <property type="evidence" value="ECO:0007669"/>
    <property type="project" value="InterPro"/>
</dbReference>
<evidence type="ECO:0000259" key="8">
    <source>
        <dbReference type="PROSITE" id="PS50113"/>
    </source>
</evidence>
<evidence type="ECO:0000256" key="5">
    <source>
        <dbReference type="ARBA" id="ARBA00022777"/>
    </source>
</evidence>
<keyword evidence="10" id="KW-1185">Reference proteome</keyword>
<dbReference type="InterPro" id="IPR000700">
    <property type="entry name" value="PAS-assoc_C"/>
</dbReference>
<dbReference type="InterPro" id="IPR001610">
    <property type="entry name" value="PAC"/>
</dbReference>
<feature type="domain" description="Histidine kinase" evidence="6">
    <location>
        <begin position="285"/>
        <end position="500"/>
    </location>
</feature>
<dbReference type="CDD" id="cd00130">
    <property type="entry name" value="PAS"/>
    <property type="match status" value="2"/>
</dbReference>
<dbReference type="Pfam" id="PF00512">
    <property type="entry name" value="HisKA"/>
    <property type="match status" value="1"/>
</dbReference>
<dbReference type="PROSITE" id="PS50112">
    <property type="entry name" value="PAS"/>
    <property type="match status" value="1"/>
</dbReference>
<evidence type="ECO:0000256" key="3">
    <source>
        <dbReference type="ARBA" id="ARBA00022553"/>
    </source>
</evidence>
<reference evidence="9 10" key="1">
    <citation type="submission" date="2016-10" db="EMBL/GenBank/DDBJ databases">
        <authorList>
            <person name="de Groot N.N."/>
        </authorList>
    </citation>
    <scope>NUCLEOTIDE SEQUENCE [LARGE SCALE GENOMIC DNA]</scope>
    <source>
        <strain evidence="9 10">DSM 17794</strain>
    </source>
</reference>
<dbReference type="InterPro" id="IPR052162">
    <property type="entry name" value="Sensor_kinase/Photoreceptor"/>
</dbReference>
<dbReference type="Gene3D" id="3.30.565.10">
    <property type="entry name" value="Histidine kinase-like ATPase, C-terminal domain"/>
    <property type="match status" value="1"/>
</dbReference>
<evidence type="ECO:0000313" key="10">
    <source>
        <dbReference type="Proteomes" id="UP000199153"/>
    </source>
</evidence>
<dbReference type="InterPro" id="IPR013655">
    <property type="entry name" value="PAS_fold_3"/>
</dbReference>
<dbReference type="STRING" id="287099.SAMN05660413_01363"/>
<dbReference type="Gene3D" id="2.10.70.100">
    <property type="match status" value="1"/>
</dbReference>
<dbReference type="Pfam" id="PF02518">
    <property type="entry name" value="HATPase_c"/>
    <property type="match status" value="1"/>
</dbReference>
<dbReference type="SMART" id="SM00091">
    <property type="entry name" value="PAS"/>
    <property type="match status" value="2"/>
</dbReference>
<dbReference type="EMBL" id="FOVL01000006">
    <property type="protein sequence ID" value="SFN50050.1"/>
    <property type="molecule type" value="Genomic_DNA"/>
</dbReference>
<dbReference type="InterPro" id="IPR036097">
    <property type="entry name" value="HisK_dim/P_sf"/>
</dbReference>
<evidence type="ECO:0000259" key="7">
    <source>
        <dbReference type="PROSITE" id="PS50112"/>
    </source>
</evidence>
<dbReference type="SMART" id="SM00086">
    <property type="entry name" value="PAC"/>
    <property type="match status" value="2"/>
</dbReference>
<dbReference type="Proteomes" id="UP000199153">
    <property type="component" value="Unassembled WGS sequence"/>
</dbReference>
<dbReference type="InterPro" id="IPR003594">
    <property type="entry name" value="HATPase_dom"/>
</dbReference>
<accession>A0A1I4ZJC8</accession>
<dbReference type="InterPro" id="IPR035965">
    <property type="entry name" value="PAS-like_dom_sf"/>
</dbReference>
<dbReference type="SMART" id="SM00388">
    <property type="entry name" value="HisKA"/>
    <property type="match status" value="1"/>
</dbReference>
<evidence type="ECO:0000256" key="1">
    <source>
        <dbReference type="ARBA" id="ARBA00000085"/>
    </source>
</evidence>
<dbReference type="EC" id="2.7.13.3" evidence="2"/>
<name>A0A1I4ZJC8_9FLAO</name>
<feature type="domain" description="PAS" evidence="7">
    <location>
        <begin position="24"/>
        <end position="64"/>
    </location>
</feature>
<dbReference type="PROSITE" id="PS50109">
    <property type="entry name" value="HIS_KIN"/>
    <property type="match status" value="1"/>
</dbReference>
<dbReference type="SUPFAM" id="SSF55874">
    <property type="entry name" value="ATPase domain of HSP90 chaperone/DNA topoisomerase II/histidine kinase"/>
    <property type="match status" value="1"/>
</dbReference>
<dbReference type="SMART" id="SM00387">
    <property type="entry name" value="HATPase_c"/>
    <property type="match status" value="1"/>
</dbReference>
<keyword evidence="4" id="KW-0808">Transferase</keyword>
<dbReference type="InterPro" id="IPR004358">
    <property type="entry name" value="Sig_transdc_His_kin-like_C"/>
</dbReference>